<reference evidence="2" key="1">
    <citation type="submission" date="2013-06" db="EMBL/GenBank/DDBJ databases">
        <authorList>
            <person name="Zhao Q."/>
        </authorList>
    </citation>
    <scope>NUCLEOTIDE SEQUENCE</scope>
    <source>
        <strain evidence="2">cv. W1943</strain>
    </source>
</reference>
<accession>A0A0E0QBE2</accession>
<reference evidence="1" key="2">
    <citation type="submission" date="2015-06" db="UniProtKB">
        <authorList>
            <consortium name="EnsemblPlants"/>
        </authorList>
    </citation>
    <scope>IDENTIFICATION</scope>
</reference>
<dbReference type="AlphaFoldDB" id="A0A0E0QBE2"/>
<evidence type="ECO:0000313" key="2">
    <source>
        <dbReference type="Proteomes" id="UP000008022"/>
    </source>
</evidence>
<dbReference type="HOGENOM" id="CLU_183322_0_0_1"/>
<proteinExistence type="predicted"/>
<keyword evidence="2" id="KW-1185">Reference proteome</keyword>
<sequence length="97" mass="10860">MTFSVTLSHLECYRIPIPQLHMNNVVVTTHRERATPPTENLSVKTTPEMGEEEAAAMPTAILLMQCKELKTSVLTPAMVSVLWTHDKYACMLVMRGS</sequence>
<organism evidence="1 2">
    <name type="scientific">Oryza rufipogon</name>
    <name type="common">Brownbeard rice</name>
    <name type="synonym">Asian wild rice</name>
    <dbReference type="NCBI Taxonomy" id="4529"/>
    <lineage>
        <taxon>Eukaryota</taxon>
        <taxon>Viridiplantae</taxon>
        <taxon>Streptophyta</taxon>
        <taxon>Embryophyta</taxon>
        <taxon>Tracheophyta</taxon>
        <taxon>Spermatophyta</taxon>
        <taxon>Magnoliopsida</taxon>
        <taxon>Liliopsida</taxon>
        <taxon>Poales</taxon>
        <taxon>Poaceae</taxon>
        <taxon>BOP clade</taxon>
        <taxon>Oryzoideae</taxon>
        <taxon>Oryzeae</taxon>
        <taxon>Oryzinae</taxon>
        <taxon>Oryza</taxon>
    </lineage>
</organism>
<dbReference type="EnsemblPlants" id="ORUFI07G23610.1">
    <property type="protein sequence ID" value="ORUFI07G23610.1"/>
    <property type="gene ID" value="ORUFI07G23610"/>
</dbReference>
<dbReference type="OMA" id="HLECYRI"/>
<evidence type="ECO:0000313" key="1">
    <source>
        <dbReference type="EnsemblPlants" id="ORUFI07G23610.1"/>
    </source>
</evidence>
<dbReference type="Gramene" id="ORUFI07G23610.1">
    <property type="protein sequence ID" value="ORUFI07G23610.1"/>
    <property type="gene ID" value="ORUFI07G23610"/>
</dbReference>
<protein>
    <submittedName>
        <fullName evidence="1">Uncharacterized protein</fullName>
    </submittedName>
</protein>
<name>A0A0E0QBE2_ORYRU</name>
<dbReference type="Proteomes" id="UP000008022">
    <property type="component" value="Unassembled WGS sequence"/>
</dbReference>